<dbReference type="CDD" id="cd18876">
    <property type="entry name" value="NUDIX_Hydrolase"/>
    <property type="match status" value="1"/>
</dbReference>
<organism evidence="5 6">
    <name type="scientific">Micromonospora coriariae</name>
    <dbReference type="NCBI Taxonomy" id="285665"/>
    <lineage>
        <taxon>Bacteria</taxon>
        <taxon>Bacillati</taxon>
        <taxon>Actinomycetota</taxon>
        <taxon>Actinomycetes</taxon>
        <taxon>Micromonosporales</taxon>
        <taxon>Micromonosporaceae</taxon>
        <taxon>Micromonospora</taxon>
    </lineage>
</organism>
<keyword evidence="2" id="KW-0378">Hydrolase</keyword>
<gene>
    <name evidence="5" type="ORF">GA0070607_2159</name>
</gene>
<dbReference type="Pfam" id="PF00293">
    <property type="entry name" value="NUDIX"/>
    <property type="match status" value="1"/>
</dbReference>
<dbReference type="PROSITE" id="PS00893">
    <property type="entry name" value="NUDIX_BOX"/>
    <property type="match status" value="1"/>
</dbReference>
<keyword evidence="3" id="KW-0460">Magnesium</keyword>
<dbReference type="AlphaFoldDB" id="A0A1C4VIE5"/>
<dbReference type="PROSITE" id="PS51462">
    <property type="entry name" value="NUDIX"/>
    <property type="match status" value="1"/>
</dbReference>
<evidence type="ECO:0000259" key="4">
    <source>
        <dbReference type="PROSITE" id="PS51462"/>
    </source>
</evidence>
<comment type="cofactor">
    <cofactor evidence="1">
        <name>Mg(2+)</name>
        <dbReference type="ChEBI" id="CHEBI:18420"/>
    </cofactor>
</comment>
<dbReference type="InterPro" id="IPR000086">
    <property type="entry name" value="NUDIX_hydrolase_dom"/>
</dbReference>
<dbReference type="RefSeq" id="WP_231930943.1">
    <property type="nucleotide sequence ID" value="NZ_LT607412.1"/>
</dbReference>
<dbReference type="Proteomes" id="UP000198243">
    <property type="component" value="Chromosome I"/>
</dbReference>
<name>A0A1C4VIE5_9ACTN</name>
<dbReference type="SUPFAM" id="SSF55811">
    <property type="entry name" value="Nudix"/>
    <property type="match status" value="1"/>
</dbReference>
<reference evidence="6" key="1">
    <citation type="submission" date="2016-06" db="EMBL/GenBank/DDBJ databases">
        <authorList>
            <person name="Varghese N."/>
            <person name="Submissions Spin"/>
        </authorList>
    </citation>
    <scope>NUCLEOTIDE SEQUENCE [LARGE SCALE GENOMIC DNA]</scope>
    <source>
        <strain evidence="6">DSM 44875</strain>
    </source>
</reference>
<evidence type="ECO:0000313" key="6">
    <source>
        <dbReference type="Proteomes" id="UP000198243"/>
    </source>
</evidence>
<feature type="domain" description="Nudix hydrolase" evidence="4">
    <location>
        <begin position="37"/>
        <end position="167"/>
    </location>
</feature>
<sequence length="183" mass="19991">MTLLGVQYGKAVTLAEDLLAEGEPEREFNPGIAGRLPRKRVAGGALIRDPAGRVLFVVPGYKPFLDIPGGVADAGESPLAACRREIREEIGLDLPVRRLLVVDWIPAHGVWPDGIMFIFDGGQLDEDQAVALKPTDDELKGLRFLAYDDAVPLLRPSMARRVQAALDALDDDHPHYAEFGRSQ</sequence>
<dbReference type="GO" id="GO:0016787">
    <property type="term" value="F:hydrolase activity"/>
    <property type="evidence" value="ECO:0007669"/>
    <property type="project" value="UniProtKB-KW"/>
</dbReference>
<dbReference type="PANTHER" id="PTHR43046:SF12">
    <property type="entry name" value="GDP-MANNOSE MANNOSYL HYDROLASE"/>
    <property type="match status" value="1"/>
</dbReference>
<keyword evidence="6" id="KW-1185">Reference proteome</keyword>
<dbReference type="InterPro" id="IPR015797">
    <property type="entry name" value="NUDIX_hydrolase-like_dom_sf"/>
</dbReference>
<evidence type="ECO:0000256" key="1">
    <source>
        <dbReference type="ARBA" id="ARBA00001946"/>
    </source>
</evidence>
<evidence type="ECO:0000313" key="5">
    <source>
        <dbReference type="EMBL" id="SCE83591.1"/>
    </source>
</evidence>
<proteinExistence type="predicted"/>
<protein>
    <submittedName>
        <fullName evidence="5">ADP-ribose pyrophosphatase YjhB, NUDIX family</fullName>
    </submittedName>
</protein>
<dbReference type="EMBL" id="LT607412">
    <property type="protein sequence ID" value="SCE83591.1"/>
    <property type="molecule type" value="Genomic_DNA"/>
</dbReference>
<dbReference type="PANTHER" id="PTHR43046">
    <property type="entry name" value="GDP-MANNOSE MANNOSYL HYDROLASE"/>
    <property type="match status" value="1"/>
</dbReference>
<evidence type="ECO:0000256" key="2">
    <source>
        <dbReference type="ARBA" id="ARBA00022801"/>
    </source>
</evidence>
<dbReference type="InterPro" id="IPR020084">
    <property type="entry name" value="NUDIX_hydrolase_CS"/>
</dbReference>
<accession>A0A1C4VIE5</accession>
<dbReference type="Gene3D" id="3.90.79.10">
    <property type="entry name" value="Nucleoside Triphosphate Pyrophosphohydrolase"/>
    <property type="match status" value="1"/>
</dbReference>
<evidence type="ECO:0000256" key="3">
    <source>
        <dbReference type="ARBA" id="ARBA00022842"/>
    </source>
</evidence>